<comment type="caution">
    <text evidence="3">The sequence shown here is derived from an EMBL/GenBank/DDBJ whole genome shotgun (WGS) entry which is preliminary data.</text>
</comment>
<sequence length="403" mass="45882">MANFTADMFPEHVTEEDFNFAMGFTNESPLEKRLKEAAENFNRQYAALRQVDGLYDDNSSGRVFHVFPKLPAELQLEVWKHAVHGLTAPNVQAFDFDLAYDANAAPVGRAGNGVIACFKPKYTRALTGHRGLLMASVDSRKAFLEFADYTMQHLTYLVSPPAEKKEPEAFMEYIEKSNKSFDNMCIAYGHHLYNNGGDQAKRPPRKTAAPKPKNAVSQNDKTFAHVILPINFDETRFLIDTVADTLAYTTVHPTPPTIERVFTQAAGLELMHSIKKLAMSMNQVSFNTERIFSDFFAQGPQHWRCAPLPGPSHFTLGALEELTYVSAKAFRRQCCIGHAHVWANAPTIKLLTFQRGLRTASDTWAVKDLYQLHITLMDKWKRHDRNFNLRWMKAMKQRCTCRR</sequence>
<name>A0A2P5HXA6_DIAHE</name>
<protein>
    <recommendedName>
        <fullName evidence="2">2EXR domain-containing protein</fullName>
    </recommendedName>
</protein>
<feature type="compositionally biased region" description="Low complexity" evidence="1">
    <location>
        <begin position="206"/>
        <end position="215"/>
    </location>
</feature>
<feature type="region of interest" description="Disordered" evidence="1">
    <location>
        <begin position="196"/>
        <end position="215"/>
    </location>
</feature>
<dbReference type="EMBL" id="MAVT02000563">
    <property type="protein sequence ID" value="POS74884.1"/>
    <property type="molecule type" value="Genomic_DNA"/>
</dbReference>
<evidence type="ECO:0000313" key="3">
    <source>
        <dbReference type="EMBL" id="POS74884.1"/>
    </source>
</evidence>
<keyword evidence="4" id="KW-1185">Reference proteome</keyword>
<gene>
    <name evidence="3" type="ORF">DHEL01_v206728</name>
</gene>
<dbReference type="Pfam" id="PF20150">
    <property type="entry name" value="2EXR"/>
    <property type="match status" value="1"/>
</dbReference>
<dbReference type="AlphaFoldDB" id="A0A2P5HXA6"/>
<accession>A0A2P5HXA6</accession>
<dbReference type="Proteomes" id="UP000094444">
    <property type="component" value="Unassembled WGS sequence"/>
</dbReference>
<organism evidence="3 4">
    <name type="scientific">Diaporthe helianthi</name>
    <dbReference type="NCBI Taxonomy" id="158607"/>
    <lineage>
        <taxon>Eukaryota</taxon>
        <taxon>Fungi</taxon>
        <taxon>Dikarya</taxon>
        <taxon>Ascomycota</taxon>
        <taxon>Pezizomycotina</taxon>
        <taxon>Sordariomycetes</taxon>
        <taxon>Sordariomycetidae</taxon>
        <taxon>Diaporthales</taxon>
        <taxon>Diaporthaceae</taxon>
        <taxon>Diaporthe</taxon>
    </lineage>
</organism>
<dbReference type="OrthoDB" id="3540486at2759"/>
<evidence type="ECO:0000313" key="4">
    <source>
        <dbReference type="Proteomes" id="UP000094444"/>
    </source>
</evidence>
<dbReference type="InterPro" id="IPR045518">
    <property type="entry name" value="2EXR"/>
</dbReference>
<evidence type="ECO:0000256" key="1">
    <source>
        <dbReference type="SAM" id="MobiDB-lite"/>
    </source>
</evidence>
<proteinExistence type="predicted"/>
<reference evidence="3" key="1">
    <citation type="submission" date="2017-09" db="EMBL/GenBank/DDBJ databases">
        <title>Polyketide synthases of a Diaporthe helianthi virulent isolate.</title>
        <authorList>
            <person name="Baroncelli R."/>
        </authorList>
    </citation>
    <scope>NUCLEOTIDE SEQUENCE [LARGE SCALE GENOMIC DNA]</scope>
    <source>
        <strain evidence="3">7/96</strain>
    </source>
</reference>
<feature type="domain" description="2EXR" evidence="2">
    <location>
        <begin position="64"/>
        <end position="150"/>
    </location>
</feature>
<dbReference type="InParanoid" id="A0A2P5HXA6"/>
<evidence type="ECO:0000259" key="2">
    <source>
        <dbReference type="Pfam" id="PF20150"/>
    </source>
</evidence>